<evidence type="ECO:0000313" key="3">
    <source>
        <dbReference type="Proteomes" id="UP000005268"/>
    </source>
</evidence>
<proteinExistence type="predicted"/>
<evidence type="ECO:0000313" key="2">
    <source>
        <dbReference type="EMBL" id="AFK68764.1"/>
    </source>
</evidence>
<organism evidence="2 3">
    <name type="scientific">Pseudomonas putida ND6</name>
    <dbReference type="NCBI Taxonomy" id="231023"/>
    <lineage>
        <taxon>Bacteria</taxon>
        <taxon>Pseudomonadati</taxon>
        <taxon>Pseudomonadota</taxon>
        <taxon>Gammaproteobacteria</taxon>
        <taxon>Pseudomonadales</taxon>
        <taxon>Pseudomonadaceae</taxon>
        <taxon>Pseudomonas</taxon>
    </lineage>
</organism>
<reference evidence="2 3" key="1">
    <citation type="journal article" date="2012" name="J. Bacteriol.">
        <title>Complete Genome Sequence of the Naphthalene-Degrading Pseudomonas putida Strain ND6.</title>
        <authorList>
            <person name="Li S."/>
            <person name="Zhao H."/>
            <person name="Li Y."/>
            <person name="Niu S."/>
            <person name="Cai B."/>
        </authorList>
    </citation>
    <scope>NUCLEOTIDE SEQUENCE [LARGE SCALE GENOMIC DNA]</scope>
    <source>
        <strain evidence="2 3">ND6</strain>
    </source>
</reference>
<accession>I3UTE3</accession>
<name>I3UTE3_PSEPU</name>
<protein>
    <submittedName>
        <fullName evidence="2">Uncharacterized protein</fullName>
    </submittedName>
</protein>
<feature type="transmembrane region" description="Helical" evidence="1">
    <location>
        <begin position="20"/>
        <end position="40"/>
    </location>
</feature>
<gene>
    <name evidence="2" type="ORF">YSA_03695</name>
</gene>
<keyword evidence="1" id="KW-0812">Transmembrane</keyword>
<dbReference type="EMBL" id="CP003588">
    <property type="protein sequence ID" value="AFK68764.1"/>
    <property type="molecule type" value="Genomic_DNA"/>
</dbReference>
<evidence type="ECO:0000256" key="1">
    <source>
        <dbReference type="SAM" id="Phobius"/>
    </source>
</evidence>
<dbReference type="HOGENOM" id="CLU_3275387_0_0_6"/>
<sequence>MADADPILHQTMADAAGRAVFAAACGMVAAYAAATVGGALL</sequence>
<keyword evidence="1" id="KW-1133">Transmembrane helix</keyword>
<dbReference type="AlphaFoldDB" id="I3UTE3"/>
<dbReference type="KEGG" id="ppi:YSA_03695"/>
<keyword evidence="1" id="KW-0472">Membrane</keyword>
<dbReference type="Proteomes" id="UP000005268">
    <property type="component" value="Chromosome"/>
</dbReference>